<dbReference type="GO" id="GO:0005634">
    <property type="term" value="C:nucleus"/>
    <property type="evidence" value="ECO:0007669"/>
    <property type="project" value="UniProtKB-SubCell"/>
</dbReference>
<feature type="compositionally biased region" description="Basic and acidic residues" evidence="7">
    <location>
        <begin position="114"/>
        <end position="133"/>
    </location>
</feature>
<reference evidence="8" key="1">
    <citation type="submission" date="2014-12" db="EMBL/GenBank/DDBJ databases">
        <title>Insight into the proteome of Arion vulgaris.</title>
        <authorList>
            <person name="Aradska J."/>
            <person name="Bulat T."/>
            <person name="Smidak R."/>
            <person name="Sarate P."/>
            <person name="Gangsoo J."/>
            <person name="Sialana F."/>
            <person name="Bilban M."/>
            <person name="Lubec G."/>
        </authorList>
    </citation>
    <scope>NUCLEOTIDE SEQUENCE</scope>
    <source>
        <tissue evidence="8">Skin</tissue>
    </source>
</reference>
<evidence type="ECO:0000256" key="7">
    <source>
        <dbReference type="SAM" id="MobiDB-lite"/>
    </source>
</evidence>
<evidence type="ECO:0000256" key="5">
    <source>
        <dbReference type="ARBA" id="ARBA00023242"/>
    </source>
</evidence>
<feature type="region of interest" description="Disordered" evidence="7">
    <location>
        <begin position="77"/>
        <end position="177"/>
    </location>
</feature>
<name>A0A0B7AM17_9EUPU</name>
<evidence type="ECO:0000256" key="4">
    <source>
        <dbReference type="ARBA" id="ARBA00023163"/>
    </source>
</evidence>
<dbReference type="GO" id="GO:0006357">
    <property type="term" value="P:regulation of transcription by RNA polymerase II"/>
    <property type="evidence" value="ECO:0007669"/>
    <property type="project" value="TreeGrafter"/>
</dbReference>
<comment type="similarity">
    <text evidence="2">Belongs to the NGG1 family.</text>
</comment>
<organism evidence="8">
    <name type="scientific">Arion vulgaris</name>
    <dbReference type="NCBI Taxonomy" id="1028688"/>
    <lineage>
        <taxon>Eukaryota</taxon>
        <taxon>Metazoa</taxon>
        <taxon>Spiralia</taxon>
        <taxon>Lophotrochozoa</taxon>
        <taxon>Mollusca</taxon>
        <taxon>Gastropoda</taxon>
        <taxon>Heterobranchia</taxon>
        <taxon>Euthyneura</taxon>
        <taxon>Panpulmonata</taxon>
        <taxon>Eupulmonata</taxon>
        <taxon>Stylommatophora</taxon>
        <taxon>Helicina</taxon>
        <taxon>Arionoidea</taxon>
        <taxon>Arionidae</taxon>
        <taxon>Arion</taxon>
    </lineage>
</organism>
<dbReference type="EMBL" id="HACG01034146">
    <property type="protein sequence ID" value="CEK81011.1"/>
    <property type="molecule type" value="Transcribed_RNA"/>
</dbReference>
<gene>
    <name evidence="8" type="primary">ORF123835</name>
    <name evidence="9" type="synonym">ORF123838</name>
</gene>
<dbReference type="PANTHER" id="PTHR13556">
    <property type="entry name" value="TRANSCRIPTIONAL ADAPTER 3-RELATED"/>
    <property type="match status" value="1"/>
</dbReference>
<dbReference type="Pfam" id="PF10198">
    <property type="entry name" value="Ada3"/>
    <property type="match status" value="1"/>
</dbReference>
<dbReference type="InterPro" id="IPR019340">
    <property type="entry name" value="Histone_AcTrfase_su3"/>
</dbReference>
<keyword evidence="3" id="KW-0805">Transcription regulation</keyword>
<keyword evidence="6" id="KW-0175">Coiled coil</keyword>
<keyword evidence="4" id="KW-0804">Transcription</keyword>
<proteinExistence type="inferred from homology"/>
<evidence type="ECO:0000256" key="1">
    <source>
        <dbReference type="ARBA" id="ARBA00004123"/>
    </source>
</evidence>
<accession>A0A0B7AM17</accession>
<evidence type="ECO:0000256" key="2">
    <source>
        <dbReference type="ARBA" id="ARBA00005330"/>
    </source>
</evidence>
<evidence type="ECO:0000256" key="3">
    <source>
        <dbReference type="ARBA" id="ARBA00023015"/>
    </source>
</evidence>
<sequence>MKGKGKVPDEKEKDGDIKDCPLQFPDLCTVDHGKDCPKYSQVLTRDDSGHITLEELDQVQADLEILLVSVGKRLKQLGSENNILASWPDKKDGKRMSGKGSDCQSSTPTKRKGTPTDERDREKQSSKKFKDLSGRASHPSTPNSGSRSKGKNSQPKGQCEDPINTADTSIVDTPKLPKNDAVNRFWAAVEPYCAPITADDLRVIEEMLKSYEEDTEYMKIPTLGIHYTQRWTEEDLIEEQNDGTKMSEKKKSKLATATGGAGAEMNGTTHTQTATLLKKVDLQKNDYFMDDSPFGPLTQRLVSALIEDNLMTPMDDSMADIAECADEAPDISPRMLAKQLNIGNPATLERRIRQELEEQGILEKEEEEEDDPNDEVLAELRKKQQELRAVSQQNVNILKSLYRQGQEDIARQELKKRLQLADSEVMEAYRRIQTARQKKKSPTKKEKETVAKVLKDRDAIIKSLEL</sequence>
<dbReference type="EMBL" id="HACG01034147">
    <property type="protein sequence ID" value="CEK81012.1"/>
    <property type="molecule type" value="Transcribed_RNA"/>
</dbReference>
<evidence type="ECO:0000313" key="9">
    <source>
        <dbReference type="EMBL" id="CEK81012.1"/>
    </source>
</evidence>
<evidence type="ECO:0000313" key="8">
    <source>
        <dbReference type="EMBL" id="CEK81011.1"/>
    </source>
</evidence>
<dbReference type="GO" id="GO:0003713">
    <property type="term" value="F:transcription coactivator activity"/>
    <property type="evidence" value="ECO:0007669"/>
    <property type="project" value="TreeGrafter"/>
</dbReference>
<evidence type="ECO:0000256" key="6">
    <source>
        <dbReference type="SAM" id="Coils"/>
    </source>
</evidence>
<feature type="coiled-coil region" evidence="6">
    <location>
        <begin position="373"/>
        <end position="438"/>
    </location>
</feature>
<comment type="subcellular location">
    <subcellularLocation>
        <location evidence="1">Nucleus</location>
    </subcellularLocation>
</comment>
<dbReference type="GO" id="GO:0000124">
    <property type="term" value="C:SAGA complex"/>
    <property type="evidence" value="ECO:0007669"/>
    <property type="project" value="TreeGrafter"/>
</dbReference>
<evidence type="ECO:0008006" key="10">
    <source>
        <dbReference type="Google" id="ProtNLM"/>
    </source>
</evidence>
<keyword evidence="5" id="KW-0539">Nucleus</keyword>
<dbReference type="AlphaFoldDB" id="A0A0B7AM17"/>
<dbReference type="PANTHER" id="PTHR13556:SF2">
    <property type="entry name" value="TRANSCRIPTIONAL ADAPTER 3"/>
    <property type="match status" value="1"/>
</dbReference>
<protein>
    <recommendedName>
        <fullName evidence="10">Transcriptional adapter 3-like</fullName>
    </recommendedName>
</protein>
<feature type="compositionally biased region" description="Polar residues" evidence="7">
    <location>
        <begin position="138"/>
        <end position="156"/>
    </location>
</feature>